<comment type="similarity">
    <text evidence="2">Belongs to the nicotinamide ribonucleoside (NR) uptake permease (TC 4.B.1) family.</text>
</comment>
<dbReference type="GO" id="GO:0005886">
    <property type="term" value="C:plasma membrane"/>
    <property type="evidence" value="ECO:0007669"/>
    <property type="project" value="UniProtKB-SubCell"/>
</dbReference>
<feature type="transmembrane region" description="Helical" evidence="8">
    <location>
        <begin position="49"/>
        <end position="68"/>
    </location>
</feature>
<dbReference type="PATRIC" id="fig|1218507.3.peg.1171"/>
<dbReference type="STRING" id="1218507.JF74_09990"/>
<evidence type="ECO:0000256" key="4">
    <source>
        <dbReference type="ARBA" id="ARBA00022475"/>
    </source>
</evidence>
<dbReference type="RefSeq" id="WP_046324929.1">
    <property type="nucleotide sequence ID" value="NZ_JBHTMT010000001.1"/>
</dbReference>
<keyword evidence="5 8" id="KW-0812">Transmembrane</keyword>
<comment type="subcellular location">
    <subcellularLocation>
        <location evidence="1">Cell membrane</location>
        <topology evidence="1">Multi-pass membrane protein</topology>
    </subcellularLocation>
</comment>
<organism evidence="9 10">
    <name type="scientific">Lactobacillus melliventris</name>
    <dbReference type="NCBI Taxonomy" id="1218507"/>
    <lineage>
        <taxon>Bacteria</taxon>
        <taxon>Bacillati</taxon>
        <taxon>Bacillota</taxon>
        <taxon>Bacilli</taxon>
        <taxon>Lactobacillales</taxon>
        <taxon>Lactobacillaceae</taxon>
        <taxon>Lactobacillus</taxon>
    </lineage>
</organism>
<evidence type="ECO:0000313" key="10">
    <source>
        <dbReference type="Proteomes" id="UP000033531"/>
    </source>
</evidence>
<dbReference type="GO" id="GO:0034257">
    <property type="term" value="F:nicotinamide riboside transmembrane transporter activity"/>
    <property type="evidence" value="ECO:0007669"/>
    <property type="project" value="InterPro"/>
</dbReference>
<proteinExistence type="inferred from homology"/>
<dbReference type="Proteomes" id="UP000033531">
    <property type="component" value="Unassembled WGS sequence"/>
</dbReference>
<evidence type="ECO:0000256" key="1">
    <source>
        <dbReference type="ARBA" id="ARBA00004651"/>
    </source>
</evidence>
<keyword evidence="6 8" id="KW-1133">Transmembrane helix</keyword>
<dbReference type="AlphaFoldDB" id="A0A0F4LCT8"/>
<accession>A0A0F4LCT8</accession>
<keyword evidence="7 8" id="KW-0472">Membrane</keyword>
<evidence type="ECO:0000256" key="3">
    <source>
        <dbReference type="ARBA" id="ARBA00022448"/>
    </source>
</evidence>
<name>A0A0F4LCT8_9LACO</name>
<keyword evidence="3" id="KW-0813">Transport</keyword>
<keyword evidence="4" id="KW-1003">Cell membrane</keyword>
<dbReference type="EMBL" id="JXLI01000010">
    <property type="protein sequence ID" value="KJY56657.1"/>
    <property type="molecule type" value="Genomic_DNA"/>
</dbReference>
<dbReference type="Pfam" id="PF04973">
    <property type="entry name" value="NMN_transporter"/>
    <property type="match status" value="1"/>
</dbReference>
<dbReference type="NCBIfam" id="TIGR01528">
    <property type="entry name" value="NMN_trans_PnuC"/>
    <property type="match status" value="1"/>
</dbReference>
<protein>
    <submittedName>
        <fullName evidence="9">Nicotinamide mononucleotide transporter PnuC family protein</fullName>
    </submittedName>
</protein>
<evidence type="ECO:0000256" key="7">
    <source>
        <dbReference type="ARBA" id="ARBA00023136"/>
    </source>
</evidence>
<feature type="transmembrane region" description="Helical" evidence="8">
    <location>
        <begin position="21"/>
        <end position="43"/>
    </location>
</feature>
<evidence type="ECO:0000313" key="9">
    <source>
        <dbReference type="EMBL" id="KJY56657.1"/>
    </source>
</evidence>
<feature type="transmembrane region" description="Helical" evidence="8">
    <location>
        <begin position="131"/>
        <end position="150"/>
    </location>
</feature>
<dbReference type="PANTHER" id="PTHR36122">
    <property type="entry name" value="NICOTINAMIDE RIBOSIDE TRANSPORTER PNUC"/>
    <property type="match status" value="1"/>
</dbReference>
<evidence type="ECO:0000256" key="2">
    <source>
        <dbReference type="ARBA" id="ARBA00006669"/>
    </source>
</evidence>
<feature type="transmembrane region" description="Helical" evidence="8">
    <location>
        <begin position="98"/>
        <end position="119"/>
    </location>
</feature>
<sequence>MKIQPGAEIFKLRWYIKQMRGWSFKTYLLLMLGIGIIIGATVASPITQISVLTMIAAILGFTCTLAITNARQINGILGLVSAAIYIIISVYAKNYANVILQTIYILLLDLPVLMLSSWSKDTEKHIHGLTLKKWLMTISFFTIVLALLYLLDTKIFISPRPVIDATAGAIGITGSLLCMLHFREQYYFWTVQGIFSIILWGVTAFQGDANLTLFLTYILYLTNDLLAFTDKHVHWFH</sequence>
<feature type="transmembrane region" description="Helical" evidence="8">
    <location>
        <begin position="75"/>
        <end position="92"/>
    </location>
</feature>
<dbReference type="PANTHER" id="PTHR36122:SF2">
    <property type="entry name" value="NICOTINAMIDE RIBOSIDE TRANSPORTER PNUC"/>
    <property type="match status" value="1"/>
</dbReference>
<dbReference type="OrthoDB" id="2243757at2"/>
<dbReference type="InterPro" id="IPR006419">
    <property type="entry name" value="NMN_transpt_PnuC"/>
</dbReference>
<evidence type="ECO:0000256" key="8">
    <source>
        <dbReference type="SAM" id="Phobius"/>
    </source>
</evidence>
<evidence type="ECO:0000256" key="5">
    <source>
        <dbReference type="ARBA" id="ARBA00022692"/>
    </source>
</evidence>
<gene>
    <name evidence="9" type="primary">pnuC</name>
    <name evidence="9" type="ORF">JF74_09990</name>
</gene>
<evidence type="ECO:0000256" key="6">
    <source>
        <dbReference type="ARBA" id="ARBA00022989"/>
    </source>
</evidence>
<comment type="caution">
    <text evidence="9">The sequence shown here is derived from an EMBL/GenBank/DDBJ whole genome shotgun (WGS) entry which is preliminary data.</text>
</comment>
<feature type="transmembrane region" description="Helical" evidence="8">
    <location>
        <begin position="162"/>
        <end position="180"/>
    </location>
</feature>
<dbReference type="HOGENOM" id="CLU_070048_1_0_9"/>
<reference evidence="9 10" key="1">
    <citation type="submission" date="2015-01" db="EMBL/GenBank/DDBJ databases">
        <title>Comparative genomics of the lactic acid bacteria isolated from the honey bee gut.</title>
        <authorList>
            <person name="Ellegaard K.M."/>
            <person name="Tamarit D."/>
            <person name="Javelind E."/>
            <person name="Olofsson T."/>
            <person name="Andersson S.G."/>
            <person name="Vasquez A."/>
        </authorList>
    </citation>
    <scope>NUCLEOTIDE SEQUENCE [LARGE SCALE GENOMIC DNA]</scope>
    <source>
        <strain evidence="9 10">Hma8</strain>
    </source>
</reference>